<dbReference type="InterPro" id="IPR001678">
    <property type="entry name" value="MeTrfase_RsmB-F_NOP2_dom"/>
</dbReference>
<protein>
    <recommendedName>
        <fullName evidence="4">16S rRNA (cytosine(967)-C(5))-methyltransferase</fullName>
        <ecNumber evidence="4">2.1.1.176</ecNumber>
    </recommendedName>
    <alternativeName>
        <fullName evidence="11">16S rRNA m5C967 methyltransferase</fullName>
    </alternativeName>
    <alternativeName>
        <fullName evidence="12">rRNA (cytosine-C(5)-)-methyltransferase RsmB</fullName>
    </alternativeName>
</protein>
<evidence type="ECO:0000256" key="9">
    <source>
        <dbReference type="ARBA" id="ARBA00022691"/>
    </source>
</evidence>
<feature type="domain" description="SAM-dependent MTase RsmB/NOP-type" evidence="15">
    <location>
        <begin position="162"/>
        <end position="451"/>
    </location>
</feature>
<dbReference type="Pfam" id="PF01189">
    <property type="entry name" value="Methyltr_RsmB-F"/>
    <property type="match status" value="1"/>
</dbReference>
<gene>
    <name evidence="16" type="primary">rsmB</name>
    <name evidence="16" type="ORF">IMF26_10020</name>
</gene>
<dbReference type="GO" id="GO:0003723">
    <property type="term" value="F:RNA binding"/>
    <property type="evidence" value="ECO:0007669"/>
    <property type="project" value="UniProtKB-UniRule"/>
</dbReference>
<feature type="binding site" evidence="14">
    <location>
        <position position="302"/>
    </location>
    <ligand>
        <name>S-adenosyl-L-methionine</name>
        <dbReference type="ChEBI" id="CHEBI:59789"/>
    </ligand>
</feature>
<dbReference type="FunFam" id="3.40.50.150:FF:000022">
    <property type="entry name" value="Ribosomal RNA small subunit methyltransferase B"/>
    <property type="match status" value="1"/>
</dbReference>
<dbReference type="SUPFAM" id="SSF48013">
    <property type="entry name" value="NusB-like"/>
    <property type="match status" value="1"/>
</dbReference>
<dbReference type="PRINTS" id="PR02008">
    <property type="entry name" value="RCMTFAMILY"/>
</dbReference>
<keyword evidence="8 14" id="KW-0808">Transferase</keyword>
<dbReference type="PANTHER" id="PTHR22807">
    <property type="entry name" value="NOP2 YEAST -RELATED NOL1/NOP2/FMU SUN DOMAIN-CONTAINING"/>
    <property type="match status" value="1"/>
</dbReference>
<comment type="function">
    <text evidence="1">Specifically methylates the cytosine at position 967 (m5C967) of 16S rRNA.</text>
</comment>
<dbReference type="InterPro" id="IPR004573">
    <property type="entry name" value="rRNA_ssu_MeTfrase_B"/>
</dbReference>
<dbReference type="CDD" id="cd02440">
    <property type="entry name" value="AdoMet_MTases"/>
    <property type="match status" value="1"/>
</dbReference>
<dbReference type="PROSITE" id="PS01153">
    <property type="entry name" value="NOL1_NOP2_SUN"/>
    <property type="match status" value="1"/>
</dbReference>
<dbReference type="Pfam" id="PF22458">
    <property type="entry name" value="RsmF-B_ferredox"/>
    <property type="match status" value="1"/>
</dbReference>
<reference evidence="16" key="1">
    <citation type="submission" date="2020-10" db="EMBL/GenBank/DDBJ databases">
        <authorList>
            <person name="Kadnikov V."/>
            <person name="Beletsky A.V."/>
            <person name="Mardanov A.V."/>
            <person name="Karnachuk O.V."/>
            <person name="Ravin N.V."/>
        </authorList>
    </citation>
    <scope>NUCLEOTIDE SEQUENCE</scope>
    <source>
        <strain evidence="16">Bu02</strain>
    </source>
</reference>
<dbReference type="Gene3D" id="3.30.70.1170">
    <property type="entry name" value="Sun protein, domain 3"/>
    <property type="match status" value="1"/>
</dbReference>
<dbReference type="InterPro" id="IPR029063">
    <property type="entry name" value="SAM-dependent_MTases_sf"/>
</dbReference>
<feature type="active site" description="Nucleophile" evidence="14">
    <location>
        <position position="381"/>
    </location>
</feature>
<dbReference type="EMBL" id="CP062796">
    <property type="protein sequence ID" value="QUL98341.1"/>
    <property type="molecule type" value="Genomic_DNA"/>
</dbReference>
<feature type="binding site" evidence="14">
    <location>
        <position position="328"/>
    </location>
    <ligand>
        <name>S-adenosyl-L-methionine</name>
        <dbReference type="ChEBI" id="CHEBI:59789"/>
    </ligand>
</feature>
<keyword evidence="7 14" id="KW-0489">Methyltransferase</keyword>
<evidence type="ECO:0000256" key="6">
    <source>
        <dbReference type="ARBA" id="ARBA00022552"/>
    </source>
</evidence>
<dbReference type="GO" id="GO:0006355">
    <property type="term" value="P:regulation of DNA-templated transcription"/>
    <property type="evidence" value="ECO:0007669"/>
    <property type="project" value="InterPro"/>
</dbReference>
<proteinExistence type="inferred from homology"/>
<evidence type="ECO:0000256" key="13">
    <source>
        <dbReference type="ARBA" id="ARBA00047283"/>
    </source>
</evidence>
<dbReference type="InterPro" id="IPR006027">
    <property type="entry name" value="NusB_RsmB_TIM44"/>
</dbReference>
<dbReference type="EC" id="2.1.1.176" evidence="4"/>
<dbReference type="InterPro" id="IPR023267">
    <property type="entry name" value="RCMT"/>
</dbReference>
<dbReference type="Gene3D" id="3.40.50.150">
    <property type="entry name" value="Vaccinia Virus protein VP39"/>
    <property type="match status" value="1"/>
</dbReference>
<keyword evidence="6" id="KW-0698">rRNA processing</keyword>
<comment type="similarity">
    <text evidence="3 14">Belongs to the class I-like SAM-binding methyltransferase superfamily. RsmB/NOP family.</text>
</comment>
<evidence type="ECO:0000256" key="5">
    <source>
        <dbReference type="ARBA" id="ARBA00022490"/>
    </source>
</evidence>
<accession>A0AAT9LB65</accession>
<keyword evidence="9 14" id="KW-0949">S-adenosyl-L-methionine</keyword>
<evidence type="ECO:0000259" key="15">
    <source>
        <dbReference type="PROSITE" id="PS51686"/>
    </source>
</evidence>
<evidence type="ECO:0000256" key="12">
    <source>
        <dbReference type="ARBA" id="ARBA00031088"/>
    </source>
</evidence>
<dbReference type="KEGG" id="fcz:IMF26_10020"/>
<dbReference type="InterPro" id="IPR018314">
    <property type="entry name" value="RsmB/NOL1/NOP2-like_CS"/>
</dbReference>
<evidence type="ECO:0000256" key="2">
    <source>
        <dbReference type="ARBA" id="ARBA00004496"/>
    </source>
</evidence>
<dbReference type="SUPFAM" id="SSF53335">
    <property type="entry name" value="S-adenosyl-L-methionine-dependent methyltransferases"/>
    <property type="match status" value="1"/>
</dbReference>
<reference evidence="16" key="2">
    <citation type="journal article" date="2023" name="Biology">
        <title>Prokaryotic Life Associated with Coal-Fire Gas Vents Revealed by Metagenomics.</title>
        <authorList>
            <person name="Kadnikov V.V."/>
            <person name="Mardanov A.V."/>
            <person name="Beletsky A.V."/>
            <person name="Karnachuk O.V."/>
            <person name="Ravin N.V."/>
        </authorList>
    </citation>
    <scope>NUCLEOTIDE SEQUENCE</scope>
    <source>
        <strain evidence="16">Bu02</strain>
    </source>
</reference>
<dbReference type="NCBIfam" id="TIGR00563">
    <property type="entry name" value="rsmB"/>
    <property type="match status" value="1"/>
</dbReference>
<evidence type="ECO:0000256" key="1">
    <source>
        <dbReference type="ARBA" id="ARBA00002724"/>
    </source>
</evidence>
<keyword evidence="5" id="KW-0963">Cytoplasm</keyword>
<feature type="binding site" evidence="14">
    <location>
        <begin position="251"/>
        <end position="257"/>
    </location>
    <ligand>
        <name>S-adenosyl-L-methionine</name>
        <dbReference type="ChEBI" id="CHEBI:59789"/>
    </ligand>
</feature>
<dbReference type="NCBIfam" id="NF011494">
    <property type="entry name" value="PRK14902.1"/>
    <property type="match status" value="1"/>
</dbReference>
<evidence type="ECO:0000256" key="10">
    <source>
        <dbReference type="ARBA" id="ARBA00022884"/>
    </source>
</evidence>
<evidence type="ECO:0000256" key="4">
    <source>
        <dbReference type="ARBA" id="ARBA00012140"/>
    </source>
</evidence>
<dbReference type="PROSITE" id="PS51686">
    <property type="entry name" value="SAM_MT_RSMB_NOP"/>
    <property type="match status" value="1"/>
</dbReference>
<evidence type="ECO:0000256" key="11">
    <source>
        <dbReference type="ARBA" id="ARBA00030399"/>
    </source>
</evidence>
<dbReference type="GO" id="GO:0008649">
    <property type="term" value="F:rRNA methyltransferase activity"/>
    <property type="evidence" value="ECO:0007669"/>
    <property type="project" value="InterPro"/>
</dbReference>
<evidence type="ECO:0000256" key="3">
    <source>
        <dbReference type="ARBA" id="ARBA00007494"/>
    </source>
</evidence>
<dbReference type="AlphaFoldDB" id="A0AAT9LB65"/>
<dbReference type="GO" id="GO:0005737">
    <property type="term" value="C:cytoplasm"/>
    <property type="evidence" value="ECO:0007669"/>
    <property type="project" value="UniProtKB-SubCell"/>
</dbReference>
<dbReference type="PANTHER" id="PTHR22807:SF53">
    <property type="entry name" value="RIBOSOMAL RNA SMALL SUBUNIT METHYLTRANSFERASE B-RELATED"/>
    <property type="match status" value="1"/>
</dbReference>
<feature type="binding site" evidence="14">
    <location>
        <position position="275"/>
    </location>
    <ligand>
        <name>S-adenosyl-L-methionine</name>
        <dbReference type="ChEBI" id="CHEBI:59789"/>
    </ligand>
</feature>
<dbReference type="InterPro" id="IPR035926">
    <property type="entry name" value="NusB-like_sf"/>
</dbReference>
<name>A0AAT9LB65_9FIRM</name>
<evidence type="ECO:0000313" key="16">
    <source>
        <dbReference type="EMBL" id="QUL98341.1"/>
    </source>
</evidence>
<dbReference type="Gene3D" id="1.10.940.10">
    <property type="entry name" value="NusB-like"/>
    <property type="match status" value="1"/>
</dbReference>
<dbReference type="InterPro" id="IPR049560">
    <property type="entry name" value="MeTrfase_RsmB-F_NOP2_cat"/>
</dbReference>
<evidence type="ECO:0000256" key="7">
    <source>
        <dbReference type="ARBA" id="ARBA00022603"/>
    </source>
</evidence>
<organism evidence="16">
    <name type="scientific">Candidatus Fermentithermobacillus carboniphilus</name>
    <dbReference type="NCBI Taxonomy" id="3085328"/>
    <lineage>
        <taxon>Bacteria</taxon>
        <taxon>Bacillati</taxon>
        <taxon>Bacillota</taxon>
        <taxon>Candidatus Fermentithermobacillia</taxon>
        <taxon>Candidatus Fermentithermobacillales</taxon>
        <taxon>Candidatus Fermentithermobacillaceae</taxon>
        <taxon>Candidatus Fermentithermobacillus</taxon>
    </lineage>
</organism>
<dbReference type="Pfam" id="PF01029">
    <property type="entry name" value="NusB"/>
    <property type="match status" value="1"/>
</dbReference>
<evidence type="ECO:0000256" key="14">
    <source>
        <dbReference type="PROSITE-ProRule" id="PRU01023"/>
    </source>
</evidence>
<sequence length="462" mass="51719">MQKSARGVALDILTSFEVPALRAPSVSQIPDDRDRSLVHEIVNGTLRWRRLIDDHLSGFLKRPFSSLTPRVRNALRMGTYEMLVMGIPPYAAVSSTVECFQRRSERGFVNGVLRAVARNLGHVELPSIDTDPGLYASVRYSYPEWMVRRLISMLGVEDALSFLKAGNTPPPLTLRVNTAATTRDGFLEVLRKQGYTAEAGSLDISIKVHKGRRVEDFPGYDQGYFTVQDEGAMLVTFALEPRPGDYVWDMCAAPGGKTTHIAEVLAGNGRVVATDIDDERARMIEGSVRRLRLSNITVFAVDATESQTVRRFLEQRELPTEFDRILLDAPCSGLGTVRRNPDLKWHRRESDIFKMVERQKRLLESAAHFLKPGGTLVYSTCTVTEEENQGVWKWFLETQKDFVPEDPAKSLPLSWKNRRGAGNETRGPGYLYLLPHVHGTDGFFIAKARKMLPGESPAVVSG</sequence>
<comment type="subcellular location">
    <subcellularLocation>
        <location evidence="2">Cytoplasm</location>
    </subcellularLocation>
</comment>
<keyword evidence="10 14" id="KW-0694">RNA-binding</keyword>
<evidence type="ECO:0000256" key="8">
    <source>
        <dbReference type="ARBA" id="ARBA00022679"/>
    </source>
</evidence>
<dbReference type="InterPro" id="IPR054728">
    <property type="entry name" value="RsmB-like_ferredoxin"/>
</dbReference>
<comment type="catalytic activity">
    <reaction evidence="13">
        <text>cytidine(967) in 16S rRNA + S-adenosyl-L-methionine = 5-methylcytidine(967) in 16S rRNA + S-adenosyl-L-homocysteine + H(+)</text>
        <dbReference type="Rhea" id="RHEA:42748"/>
        <dbReference type="Rhea" id="RHEA-COMP:10219"/>
        <dbReference type="Rhea" id="RHEA-COMP:10220"/>
        <dbReference type="ChEBI" id="CHEBI:15378"/>
        <dbReference type="ChEBI" id="CHEBI:57856"/>
        <dbReference type="ChEBI" id="CHEBI:59789"/>
        <dbReference type="ChEBI" id="CHEBI:74483"/>
        <dbReference type="ChEBI" id="CHEBI:82748"/>
        <dbReference type="EC" id="2.1.1.176"/>
    </reaction>
</comment>